<evidence type="ECO:0000313" key="4">
    <source>
        <dbReference type="Proteomes" id="UP000266895"/>
    </source>
</evidence>
<dbReference type="PANTHER" id="PTHR36932:SF1">
    <property type="entry name" value="CAPSULAR POLYSACCHARIDE BIOSYNTHESIS PROTEIN"/>
    <property type="match status" value="1"/>
</dbReference>
<dbReference type="GO" id="GO:0016874">
    <property type="term" value="F:ligase activity"/>
    <property type="evidence" value="ECO:0007669"/>
    <property type="project" value="UniProtKB-KW"/>
</dbReference>
<keyword evidence="3" id="KW-0436">Ligase</keyword>
<organism evidence="3 4">
    <name type="scientific">Actinomyces howellii</name>
    <dbReference type="NCBI Taxonomy" id="52771"/>
    <lineage>
        <taxon>Bacteria</taxon>
        <taxon>Bacillati</taxon>
        <taxon>Actinomycetota</taxon>
        <taxon>Actinomycetes</taxon>
        <taxon>Actinomycetales</taxon>
        <taxon>Actinomycetaceae</taxon>
        <taxon>Actinomyces</taxon>
    </lineage>
</organism>
<feature type="domain" description="AMP-dependent synthetase/ligase" evidence="2">
    <location>
        <begin position="267"/>
        <end position="379"/>
    </location>
</feature>
<dbReference type="EMBL" id="LR134350">
    <property type="protein sequence ID" value="VEG26457.1"/>
    <property type="molecule type" value="Genomic_DNA"/>
</dbReference>
<proteinExistence type="predicted"/>
<dbReference type="SUPFAM" id="SSF56801">
    <property type="entry name" value="Acetyl-CoA synthetase-like"/>
    <property type="match status" value="1"/>
</dbReference>
<reference evidence="3 4" key="1">
    <citation type="submission" date="2018-12" db="EMBL/GenBank/DDBJ databases">
        <authorList>
            <consortium name="Pathogen Informatics"/>
        </authorList>
    </citation>
    <scope>NUCLEOTIDE SEQUENCE [LARGE SCALE GENOMIC DNA]</scope>
    <source>
        <strain evidence="3 4">NCTC11636</strain>
    </source>
</reference>
<dbReference type="PANTHER" id="PTHR36932">
    <property type="entry name" value="CAPSULAR POLYSACCHARIDE BIOSYNTHESIS PROTEIN"/>
    <property type="match status" value="1"/>
</dbReference>
<dbReference type="Pfam" id="PF00501">
    <property type="entry name" value="AMP-binding"/>
    <property type="match status" value="1"/>
</dbReference>
<name>A0A3S4UW52_9ACTO</name>
<sequence>MDPVDPVAPADPAVQAAAGPRRGPGGSHKALGAALGAAGRADYAPMNAAVLSDSERWPTLEAAAVRQVHRLYDEPGAPVWTHRCGDRLTSADLDRLARLGERLRDGSLAQRRTGAYPRAALVDSVIRPALGSVPRYRALARAGRLGPGARLEDLPVANREDLRRDLASHVALDADLDRIVQGTSSGSTGAAIRFPVDPLAPGADVVLLRWWLERLGVSWELDALRPERLALVQVVDQGRAFTYASAMTAHGPGARMARINLDPAAWTAPDDPARWLARHDPLVLSSAPLPLLRLADTAPGLRPRAVVSGTSHLSARARTRLERTWEAPVLDVYGLEECGMVAVDPDGAGWRIVPGVHVEVLDAAGDPLPAGERGRLVVTTGMNPAMPLLRYDTGDRGSVASRHDPRAPGGAELLITALEGRGTVRYENAWGDWVPSVSLTQVLQARGAAVWSVHQRADGHLDVLAAGVTGTLGPDLARELRTGLATLLGQPVSVHELADSHRSSRRFTSALSGHDGLD</sequence>
<evidence type="ECO:0000313" key="3">
    <source>
        <dbReference type="EMBL" id="VEG26457.1"/>
    </source>
</evidence>
<dbReference type="InterPro" id="IPR000873">
    <property type="entry name" value="AMP-dep_synth/lig_dom"/>
</dbReference>
<evidence type="ECO:0000256" key="1">
    <source>
        <dbReference type="SAM" id="MobiDB-lite"/>
    </source>
</evidence>
<protein>
    <submittedName>
        <fullName evidence="3">Phenylacetate-CoA ligase</fullName>
    </submittedName>
</protein>
<keyword evidence="4" id="KW-1185">Reference proteome</keyword>
<dbReference type="Gene3D" id="3.40.50.12780">
    <property type="entry name" value="N-terminal domain of ligase-like"/>
    <property type="match status" value="1"/>
</dbReference>
<dbReference type="Proteomes" id="UP000266895">
    <property type="component" value="Chromosome"/>
</dbReference>
<feature type="region of interest" description="Disordered" evidence="1">
    <location>
        <begin position="1"/>
        <end position="30"/>
    </location>
</feature>
<feature type="compositionally biased region" description="Low complexity" evidence="1">
    <location>
        <begin position="1"/>
        <end position="21"/>
    </location>
</feature>
<accession>A0A3S4UW52</accession>
<dbReference type="InterPro" id="IPR042099">
    <property type="entry name" value="ANL_N_sf"/>
</dbReference>
<dbReference type="KEGG" id="ahw:NCTC11636_00535"/>
<evidence type="ECO:0000259" key="2">
    <source>
        <dbReference type="Pfam" id="PF00501"/>
    </source>
</evidence>
<dbReference type="InterPro" id="IPR053158">
    <property type="entry name" value="CapK_Type1_Caps_Biosynth"/>
</dbReference>
<gene>
    <name evidence="3" type="ORF">NCTC11636_00535</name>
</gene>
<dbReference type="AlphaFoldDB" id="A0A3S4UW52"/>